<dbReference type="EMBL" id="CATQJL010000001">
    <property type="protein sequence ID" value="CAJ0588903.1"/>
    <property type="molecule type" value="Genomic_DNA"/>
</dbReference>
<gene>
    <name evidence="3" type="ORF">CYNAS_LOCUS886</name>
</gene>
<dbReference type="AlphaFoldDB" id="A0AA36DJS3"/>
<feature type="signal peptide" evidence="1">
    <location>
        <begin position="1"/>
        <end position="19"/>
    </location>
</feature>
<feature type="chain" id="PRO_5041307447" description="C-type lectin domain-containing protein" evidence="1">
    <location>
        <begin position="20"/>
        <end position="148"/>
    </location>
</feature>
<comment type="caution">
    <text evidence="3">The sequence shown here is derived from an EMBL/GenBank/DDBJ whole genome shotgun (WGS) entry which is preliminary data.</text>
</comment>
<keyword evidence="1" id="KW-0732">Signal</keyword>
<evidence type="ECO:0000313" key="4">
    <source>
        <dbReference type="Proteomes" id="UP001176961"/>
    </source>
</evidence>
<dbReference type="PROSITE" id="PS50041">
    <property type="entry name" value="C_TYPE_LECTIN_2"/>
    <property type="match status" value="1"/>
</dbReference>
<dbReference type="InterPro" id="IPR001304">
    <property type="entry name" value="C-type_lectin-like"/>
</dbReference>
<accession>A0AA36DJS3</accession>
<feature type="domain" description="C-type lectin" evidence="2">
    <location>
        <begin position="27"/>
        <end position="147"/>
    </location>
</feature>
<evidence type="ECO:0000313" key="3">
    <source>
        <dbReference type="EMBL" id="CAJ0588903.1"/>
    </source>
</evidence>
<dbReference type="Pfam" id="PF00059">
    <property type="entry name" value="Lectin_C"/>
    <property type="match status" value="1"/>
</dbReference>
<sequence length="148" mass="17358">MMLFEVFIFITVISIKVSSDDGGWKKYKDHSYKAFDGQLNFCKAEEECNKMNANLASIHSDGEENFIVDLLKKLKTKQKIAWIGMYRKPGTKWGWTDDTKIDYNLWNQGEPNNLLHKEYCVWMFTGTHKVGKWNDDLCRIKGNYVCKK</sequence>
<name>A0AA36DJS3_CYLNA</name>
<dbReference type="InterPro" id="IPR016187">
    <property type="entry name" value="CTDL_fold"/>
</dbReference>
<reference evidence="3" key="1">
    <citation type="submission" date="2023-07" db="EMBL/GenBank/DDBJ databases">
        <authorList>
            <consortium name="CYATHOMIX"/>
        </authorList>
    </citation>
    <scope>NUCLEOTIDE SEQUENCE</scope>
    <source>
        <strain evidence="3">N/A</strain>
    </source>
</reference>
<evidence type="ECO:0000259" key="2">
    <source>
        <dbReference type="PROSITE" id="PS50041"/>
    </source>
</evidence>
<protein>
    <recommendedName>
        <fullName evidence="2">C-type lectin domain-containing protein</fullName>
    </recommendedName>
</protein>
<dbReference type="Proteomes" id="UP001176961">
    <property type="component" value="Unassembled WGS sequence"/>
</dbReference>
<dbReference type="InterPro" id="IPR016186">
    <property type="entry name" value="C-type_lectin-like/link_sf"/>
</dbReference>
<dbReference type="SUPFAM" id="SSF56436">
    <property type="entry name" value="C-type lectin-like"/>
    <property type="match status" value="1"/>
</dbReference>
<dbReference type="Gene3D" id="3.10.100.10">
    <property type="entry name" value="Mannose-Binding Protein A, subunit A"/>
    <property type="match status" value="1"/>
</dbReference>
<dbReference type="SMART" id="SM00034">
    <property type="entry name" value="CLECT"/>
    <property type="match status" value="1"/>
</dbReference>
<proteinExistence type="predicted"/>
<evidence type="ECO:0000256" key="1">
    <source>
        <dbReference type="SAM" id="SignalP"/>
    </source>
</evidence>
<dbReference type="InterPro" id="IPR050111">
    <property type="entry name" value="C-type_lectin/snaclec_domain"/>
</dbReference>
<dbReference type="CDD" id="cd00037">
    <property type="entry name" value="CLECT"/>
    <property type="match status" value="1"/>
</dbReference>
<organism evidence="3 4">
    <name type="scientific">Cylicocyclus nassatus</name>
    <name type="common">Nematode worm</name>
    <dbReference type="NCBI Taxonomy" id="53992"/>
    <lineage>
        <taxon>Eukaryota</taxon>
        <taxon>Metazoa</taxon>
        <taxon>Ecdysozoa</taxon>
        <taxon>Nematoda</taxon>
        <taxon>Chromadorea</taxon>
        <taxon>Rhabditida</taxon>
        <taxon>Rhabditina</taxon>
        <taxon>Rhabditomorpha</taxon>
        <taxon>Strongyloidea</taxon>
        <taxon>Strongylidae</taxon>
        <taxon>Cylicocyclus</taxon>
    </lineage>
</organism>
<keyword evidence="4" id="KW-1185">Reference proteome</keyword>
<dbReference type="PANTHER" id="PTHR22803">
    <property type="entry name" value="MANNOSE, PHOSPHOLIPASE, LECTIN RECEPTOR RELATED"/>
    <property type="match status" value="1"/>
</dbReference>